<name>A0AAW1PCX3_9CHLO</name>
<gene>
    <name evidence="1" type="ORF">WJX72_008101</name>
</gene>
<proteinExistence type="predicted"/>
<protein>
    <submittedName>
        <fullName evidence="1">Uncharacterized protein</fullName>
    </submittedName>
</protein>
<dbReference type="Proteomes" id="UP001489004">
    <property type="component" value="Unassembled WGS sequence"/>
</dbReference>
<dbReference type="EMBL" id="JALJOR010000012">
    <property type="protein sequence ID" value="KAK9807753.1"/>
    <property type="molecule type" value="Genomic_DNA"/>
</dbReference>
<accession>A0AAW1PCX3</accession>
<reference evidence="1 2" key="1">
    <citation type="journal article" date="2024" name="Nat. Commun.">
        <title>Phylogenomics reveals the evolutionary origins of lichenization in chlorophyte algae.</title>
        <authorList>
            <person name="Puginier C."/>
            <person name="Libourel C."/>
            <person name="Otte J."/>
            <person name="Skaloud P."/>
            <person name="Haon M."/>
            <person name="Grisel S."/>
            <person name="Petersen M."/>
            <person name="Berrin J.G."/>
            <person name="Delaux P.M."/>
            <person name="Dal Grande F."/>
            <person name="Keller J."/>
        </authorList>
    </citation>
    <scope>NUCLEOTIDE SEQUENCE [LARGE SCALE GENOMIC DNA]</scope>
    <source>
        <strain evidence="1 2">SAG 2043</strain>
    </source>
</reference>
<dbReference type="AlphaFoldDB" id="A0AAW1PCX3"/>
<keyword evidence="2" id="KW-1185">Reference proteome</keyword>
<evidence type="ECO:0000313" key="2">
    <source>
        <dbReference type="Proteomes" id="UP001489004"/>
    </source>
</evidence>
<organism evidence="1 2">
    <name type="scientific">[Myrmecia] bisecta</name>
    <dbReference type="NCBI Taxonomy" id="41462"/>
    <lineage>
        <taxon>Eukaryota</taxon>
        <taxon>Viridiplantae</taxon>
        <taxon>Chlorophyta</taxon>
        <taxon>core chlorophytes</taxon>
        <taxon>Trebouxiophyceae</taxon>
        <taxon>Trebouxiales</taxon>
        <taxon>Trebouxiaceae</taxon>
        <taxon>Myrmecia</taxon>
    </lineage>
</organism>
<sequence>MVTIKDIPFEDDLIKINSTHFLAVVGYEELHPEMYQSAVPASTQMSQARLAAFQMYAYNWINTNHQEELARFRTAAEDLMINGP</sequence>
<evidence type="ECO:0000313" key="1">
    <source>
        <dbReference type="EMBL" id="KAK9807753.1"/>
    </source>
</evidence>
<comment type="caution">
    <text evidence="1">The sequence shown here is derived from an EMBL/GenBank/DDBJ whole genome shotgun (WGS) entry which is preliminary data.</text>
</comment>